<dbReference type="InterPro" id="IPR003848">
    <property type="entry name" value="DUF218"/>
</dbReference>
<dbReference type="RefSeq" id="WP_369142131.1">
    <property type="nucleotide sequence ID" value="NZ_CP163444.1"/>
</dbReference>
<reference evidence="2" key="1">
    <citation type="submission" date="2024-07" db="EMBL/GenBank/DDBJ databases">
        <authorList>
            <person name="Yu S.T."/>
        </authorList>
    </citation>
    <scope>NUCLEOTIDE SEQUENCE</scope>
    <source>
        <strain evidence="2">R44</strain>
    </source>
</reference>
<dbReference type="Gene3D" id="3.40.50.620">
    <property type="entry name" value="HUPs"/>
    <property type="match status" value="1"/>
</dbReference>
<dbReference type="GO" id="GO:0005886">
    <property type="term" value="C:plasma membrane"/>
    <property type="evidence" value="ECO:0007669"/>
    <property type="project" value="TreeGrafter"/>
</dbReference>
<dbReference type="CDD" id="cd06259">
    <property type="entry name" value="YdcF-like"/>
    <property type="match status" value="1"/>
</dbReference>
<feature type="domain" description="DUF218" evidence="1">
    <location>
        <begin position="38"/>
        <end position="153"/>
    </location>
</feature>
<sequence>MRAWTLPAAGVAVLAWGEWLNRRWSRTLVEAGGHGSRAVVVLGYRNPSESINLINRWRVRAGIRSVDADAGGDSVVVFSGGAVGGDTAEAELMADYARSVLRYTGRVLVEDRSRTTWENITHVVPLIEDAERIAIVSQPAHALKARAYLRRQRPDLADRLVRAADYRLGEWTLLKPLLAAYGLWTLRGLTAAERRR</sequence>
<protein>
    <submittedName>
        <fullName evidence="2">YdcF family protein</fullName>
    </submittedName>
</protein>
<dbReference type="AlphaFoldDB" id="A0AB39SM35"/>
<dbReference type="Pfam" id="PF02698">
    <property type="entry name" value="DUF218"/>
    <property type="match status" value="1"/>
</dbReference>
<dbReference type="EMBL" id="CP163444">
    <property type="protein sequence ID" value="XDQ69390.1"/>
    <property type="molecule type" value="Genomic_DNA"/>
</dbReference>
<evidence type="ECO:0000259" key="1">
    <source>
        <dbReference type="Pfam" id="PF02698"/>
    </source>
</evidence>
<dbReference type="GO" id="GO:0000270">
    <property type="term" value="P:peptidoglycan metabolic process"/>
    <property type="evidence" value="ECO:0007669"/>
    <property type="project" value="TreeGrafter"/>
</dbReference>
<dbReference type="PANTHER" id="PTHR30336">
    <property type="entry name" value="INNER MEMBRANE PROTEIN, PROBABLE PERMEASE"/>
    <property type="match status" value="1"/>
</dbReference>
<evidence type="ECO:0000313" key="2">
    <source>
        <dbReference type="EMBL" id="XDQ69390.1"/>
    </source>
</evidence>
<dbReference type="InterPro" id="IPR014729">
    <property type="entry name" value="Rossmann-like_a/b/a_fold"/>
</dbReference>
<proteinExistence type="predicted"/>
<organism evidence="2">
    <name type="scientific">Streptomyces sp. R44</name>
    <dbReference type="NCBI Taxonomy" id="3238633"/>
    <lineage>
        <taxon>Bacteria</taxon>
        <taxon>Bacillati</taxon>
        <taxon>Actinomycetota</taxon>
        <taxon>Actinomycetes</taxon>
        <taxon>Kitasatosporales</taxon>
        <taxon>Streptomycetaceae</taxon>
        <taxon>Streptomyces</taxon>
    </lineage>
</organism>
<dbReference type="GO" id="GO:0043164">
    <property type="term" value="P:Gram-negative-bacterium-type cell wall biogenesis"/>
    <property type="evidence" value="ECO:0007669"/>
    <property type="project" value="TreeGrafter"/>
</dbReference>
<dbReference type="PANTHER" id="PTHR30336:SF4">
    <property type="entry name" value="ENVELOPE BIOGENESIS FACTOR ELYC"/>
    <property type="match status" value="1"/>
</dbReference>
<dbReference type="InterPro" id="IPR051599">
    <property type="entry name" value="Cell_Envelope_Assoc"/>
</dbReference>
<gene>
    <name evidence="2" type="ORF">AB5J54_02150</name>
</gene>
<accession>A0AB39SM35</accession>
<name>A0AB39SM35_9ACTN</name>